<reference evidence="3 4" key="1">
    <citation type="submission" date="2019-02" db="EMBL/GenBank/DDBJ databases">
        <title>Marinobacter halodurans sp. nov., a marine bacterium isolated from sea tidal flat.</title>
        <authorList>
            <person name="Yoo Y."/>
            <person name="Lee D.W."/>
            <person name="Kim B.S."/>
            <person name="Kim J.-J."/>
        </authorList>
    </citation>
    <scope>NUCLEOTIDE SEQUENCE [LARGE SCALE GENOMIC DNA]</scope>
    <source>
        <strain evidence="3 4">YJ-S3-2</strain>
    </source>
</reference>
<dbReference type="RefSeq" id="WP_131484177.1">
    <property type="nucleotide sequence ID" value="NZ_SJDL01000071.1"/>
</dbReference>
<evidence type="ECO:0000256" key="1">
    <source>
        <dbReference type="ARBA" id="ARBA00023002"/>
    </source>
</evidence>
<dbReference type="PROSITE" id="PS51176">
    <property type="entry name" value="PDH_ADH"/>
    <property type="match status" value="1"/>
</dbReference>
<gene>
    <name evidence="3" type="ORF">EZI54_22845</name>
</gene>
<dbReference type="Gene3D" id="1.10.3660.10">
    <property type="entry name" value="6-phosphogluconate dehydrogenase C-terminal like domain"/>
    <property type="match status" value="1"/>
</dbReference>
<dbReference type="PANTHER" id="PTHR21363:SF0">
    <property type="entry name" value="PREPHENATE DEHYDROGENASE [NADP(+)]"/>
    <property type="match status" value="1"/>
</dbReference>
<dbReference type="Gene3D" id="3.40.50.720">
    <property type="entry name" value="NAD(P)-binding Rossmann-like Domain"/>
    <property type="match status" value="1"/>
</dbReference>
<dbReference type="InterPro" id="IPR036291">
    <property type="entry name" value="NAD(P)-bd_dom_sf"/>
</dbReference>
<protein>
    <submittedName>
        <fullName evidence="3">Prephenate dehydrogenase</fullName>
    </submittedName>
</protein>
<sequence>MKPKLIVLGAGEVGTWFAGIARDRYDITMVDLAAVDSQHPLVIADILNPTPELELLISEADVIVFALPDKAAIEGLDQVSRFISAQTLVVETLSVKTEFHAAYSELKIASPLHGMQPLFKPTLETRGRGIVYIENESITTPLLECYTQSKAIVKPFSSCEEHDRCMLLFQVLPHFLFFVFGEALRNSEVDIVELLDVAPPPFKTLLAATNRMENGSEHVYWDIQTSNKATSTFREKLIEISQNISNIFGSKDFDSYKNVFSATRNILGTKNSEVLAMCSKMYEHLDNTNSDS</sequence>
<dbReference type="InterPro" id="IPR003099">
    <property type="entry name" value="Prephen_DH"/>
</dbReference>
<dbReference type="PANTHER" id="PTHR21363">
    <property type="entry name" value="PREPHENATE DEHYDROGENASE"/>
    <property type="match status" value="1"/>
</dbReference>
<dbReference type="InterPro" id="IPR046825">
    <property type="entry name" value="PDH_C"/>
</dbReference>
<evidence type="ECO:0000259" key="2">
    <source>
        <dbReference type="PROSITE" id="PS51176"/>
    </source>
</evidence>
<dbReference type="Pfam" id="PF20463">
    <property type="entry name" value="PDH_C"/>
    <property type="match status" value="1"/>
</dbReference>
<feature type="domain" description="Prephenate/arogenate dehydrogenase" evidence="2">
    <location>
        <begin position="3"/>
        <end position="278"/>
    </location>
</feature>
<dbReference type="SUPFAM" id="SSF48179">
    <property type="entry name" value="6-phosphogluconate dehydrogenase C-terminal domain-like"/>
    <property type="match status" value="1"/>
</dbReference>
<dbReference type="InterPro" id="IPR008927">
    <property type="entry name" value="6-PGluconate_DH-like_C_sf"/>
</dbReference>
<evidence type="ECO:0000313" key="3">
    <source>
        <dbReference type="EMBL" id="TBW47411.1"/>
    </source>
</evidence>
<dbReference type="EMBL" id="SJDL01000071">
    <property type="protein sequence ID" value="TBW47411.1"/>
    <property type="molecule type" value="Genomic_DNA"/>
</dbReference>
<comment type="caution">
    <text evidence="3">The sequence shown here is derived from an EMBL/GenBank/DDBJ whole genome shotgun (WGS) entry which is preliminary data.</text>
</comment>
<evidence type="ECO:0000313" key="4">
    <source>
        <dbReference type="Proteomes" id="UP000313645"/>
    </source>
</evidence>
<organism evidence="3 4">
    <name type="scientific">Marinobacter halodurans</name>
    <dbReference type="NCBI Taxonomy" id="2528979"/>
    <lineage>
        <taxon>Bacteria</taxon>
        <taxon>Pseudomonadati</taxon>
        <taxon>Pseudomonadota</taxon>
        <taxon>Gammaproteobacteria</taxon>
        <taxon>Pseudomonadales</taxon>
        <taxon>Marinobacteraceae</taxon>
        <taxon>Marinobacter</taxon>
    </lineage>
</organism>
<dbReference type="Proteomes" id="UP000313645">
    <property type="component" value="Unassembled WGS sequence"/>
</dbReference>
<proteinExistence type="predicted"/>
<name>A0ABY1ZDL7_9GAMM</name>
<dbReference type="SUPFAM" id="SSF51735">
    <property type="entry name" value="NAD(P)-binding Rossmann-fold domains"/>
    <property type="match status" value="1"/>
</dbReference>
<keyword evidence="4" id="KW-1185">Reference proteome</keyword>
<dbReference type="InterPro" id="IPR050812">
    <property type="entry name" value="Preph/Arog_dehydrog"/>
</dbReference>
<accession>A0ABY1ZDL7</accession>
<keyword evidence="1" id="KW-0560">Oxidoreductase</keyword>